<evidence type="ECO:0000313" key="2">
    <source>
        <dbReference type="Proteomes" id="UP001241377"/>
    </source>
</evidence>
<dbReference type="Proteomes" id="UP001241377">
    <property type="component" value="Unassembled WGS sequence"/>
</dbReference>
<proteinExistence type="predicted"/>
<keyword evidence="2" id="KW-1185">Reference proteome</keyword>
<organism evidence="1 2">
    <name type="scientific">Naganishia cerealis</name>
    <dbReference type="NCBI Taxonomy" id="610337"/>
    <lineage>
        <taxon>Eukaryota</taxon>
        <taxon>Fungi</taxon>
        <taxon>Dikarya</taxon>
        <taxon>Basidiomycota</taxon>
        <taxon>Agaricomycotina</taxon>
        <taxon>Tremellomycetes</taxon>
        <taxon>Filobasidiales</taxon>
        <taxon>Filobasidiaceae</taxon>
        <taxon>Naganishia</taxon>
    </lineage>
</organism>
<protein>
    <submittedName>
        <fullName evidence="1">Uncharacterized protein</fullName>
    </submittedName>
</protein>
<gene>
    <name evidence="1" type="ORF">QFC19_009489</name>
</gene>
<comment type="caution">
    <text evidence="1">The sequence shown here is derived from an EMBL/GenBank/DDBJ whole genome shotgun (WGS) entry which is preliminary data.</text>
</comment>
<sequence length="442" mass="49806">MNLIGEIVEKEIEPPAEFKASDITSGFPAADLLKKKRALKFKSAQKANITKAPNNQNDTKPTKNTLEAQKIHQENLDKIASMTDAEIMQEQQELLSGLDPNLVKNLLKRSTARSKDHHDDHQHAEGYDGWIGGARDGSKADLGHLDENDVNRALGLNDSTKKSVSFAPTIDYQELDDGEKQNLGTWEDVDDVKQLAVNTNAVEPDDQVAPEEYQLLSEEAENGEEGVHFPKPVSDKDEDLDLDDPNFFDKLHDKYYPDLPKETSKLSWMTTPVPQIVHTTYESVSDIRFDFKGNIVELPDTKESINKIPTYLGLHHHSDSPNLAGYTLPELAHLSRSVVPGQRCISIKTLGRILHKLGLHKYNVAAEVSAEINEQFEDMIWSIVEELRIIDTLTEAADENRTKNLSVRNYALEALWLWRQGGGRKGRKEKHSIEENIEDYIS</sequence>
<evidence type="ECO:0000313" key="1">
    <source>
        <dbReference type="EMBL" id="KAJ9090689.1"/>
    </source>
</evidence>
<reference evidence="1" key="1">
    <citation type="submission" date="2023-04" db="EMBL/GenBank/DDBJ databases">
        <title>Draft Genome sequencing of Naganishia species isolated from polar environments using Oxford Nanopore Technology.</title>
        <authorList>
            <person name="Leo P."/>
            <person name="Venkateswaran K."/>
        </authorList>
    </citation>
    <scope>NUCLEOTIDE SEQUENCE</scope>
    <source>
        <strain evidence="1">MNA-CCFEE 5261</strain>
    </source>
</reference>
<name>A0ACC2UVD6_9TREE</name>
<accession>A0ACC2UVD6</accession>
<dbReference type="EMBL" id="JASBWR010000164">
    <property type="protein sequence ID" value="KAJ9090689.1"/>
    <property type="molecule type" value="Genomic_DNA"/>
</dbReference>